<feature type="compositionally biased region" description="Low complexity" evidence="1">
    <location>
        <begin position="70"/>
        <end position="80"/>
    </location>
</feature>
<dbReference type="AlphaFoldDB" id="A0A6A4SF70"/>
<gene>
    <name evidence="2" type="ORF">F2P81_017599</name>
</gene>
<evidence type="ECO:0000313" key="2">
    <source>
        <dbReference type="EMBL" id="KAF0030868.1"/>
    </source>
</evidence>
<name>A0A6A4SF70_SCOMX</name>
<feature type="compositionally biased region" description="Basic and acidic residues" evidence="1">
    <location>
        <begin position="47"/>
        <end position="61"/>
    </location>
</feature>
<feature type="region of interest" description="Disordered" evidence="1">
    <location>
        <begin position="1"/>
        <end position="80"/>
    </location>
</feature>
<organism evidence="2 3">
    <name type="scientific">Scophthalmus maximus</name>
    <name type="common">Turbot</name>
    <name type="synonym">Psetta maxima</name>
    <dbReference type="NCBI Taxonomy" id="52904"/>
    <lineage>
        <taxon>Eukaryota</taxon>
        <taxon>Metazoa</taxon>
        <taxon>Chordata</taxon>
        <taxon>Craniata</taxon>
        <taxon>Vertebrata</taxon>
        <taxon>Euteleostomi</taxon>
        <taxon>Actinopterygii</taxon>
        <taxon>Neopterygii</taxon>
        <taxon>Teleostei</taxon>
        <taxon>Neoteleostei</taxon>
        <taxon>Acanthomorphata</taxon>
        <taxon>Carangaria</taxon>
        <taxon>Pleuronectiformes</taxon>
        <taxon>Pleuronectoidei</taxon>
        <taxon>Scophthalmidae</taxon>
        <taxon>Scophthalmus</taxon>
    </lineage>
</organism>
<comment type="caution">
    <text evidence="2">The sequence shown here is derived from an EMBL/GenBank/DDBJ whole genome shotgun (WGS) entry which is preliminary data.</text>
</comment>
<dbReference type="EMBL" id="VEVO01000015">
    <property type="protein sequence ID" value="KAF0030868.1"/>
    <property type="molecule type" value="Genomic_DNA"/>
</dbReference>
<protein>
    <submittedName>
        <fullName evidence="2">Uncharacterized protein</fullName>
    </submittedName>
</protein>
<proteinExistence type="predicted"/>
<accession>A0A6A4SF70</accession>
<sequence length="80" mass="8939">MLAAALLHGHSSPRYDRRPLAPRQELLGQNHSRVDEHRDANGPPPRTGRDPSGVEDRLCRGDDEDDDNDNNNNNNNNNTS</sequence>
<evidence type="ECO:0000313" key="3">
    <source>
        <dbReference type="Proteomes" id="UP000438429"/>
    </source>
</evidence>
<dbReference type="Proteomes" id="UP000438429">
    <property type="component" value="Unassembled WGS sequence"/>
</dbReference>
<reference evidence="2 3" key="1">
    <citation type="submission" date="2019-06" db="EMBL/GenBank/DDBJ databases">
        <title>Draft genomes of female and male turbot (Scophthalmus maximus).</title>
        <authorList>
            <person name="Xu H."/>
            <person name="Xu X.-W."/>
            <person name="Shao C."/>
            <person name="Chen S."/>
        </authorList>
    </citation>
    <scope>NUCLEOTIDE SEQUENCE [LARGE SCALE GENOMIC DNA]</scope>
    <source>
        <strain evidence="2">Ysfricsl-2016a</strain>
        <tissue evidence="2">Blood</tissue>
    </source>
</reference>
<evidence type="ECO:0000256" key="1">
    <source>
        <dbReference type="SAM" id="MobiDB-lite"/>
    </source>
</evidence>